<gene>
    <name evidence="5" type="ORF">B0A55_09008</name>
</gene>
<keyword evidence="6" id="KW-1185">Reference proteome</keyword>
<dbReference type="PROSITE" id="PS51164">
    <property type="entry name" value="CBM1_2"/>
    <property type="match status" value="1"/>
</dbReference>
<dbReference type="OrthoDB" id="5823761at2759"/>
<feature type="domain" description="CBM1" evidence="4">
    <location>
        <begin position="18"/>
        <end position="54"/>
    </location>
</feature>
<organism evidence="5 6">
    <name type="scientific">Friedmanniomyces simplex</name>
    <dbReference type="NCBI Taxonomy" id="329884"/>
    <lineage>
        <taxon>Eukaryota</taxon>
        <taxon>Fungi</taxon>
        <taxon>Dikarya</taxon>
        <taxon>Ascomycota</taxon>
        <taxon>Pezizomycotina</taxon>
        <taxon>Dothideomycetes</taxon>
        <taxon>Dothideomycetidae</taxon>
        <taxon>Mycosphaerellales</taxon>
        <taxon>Teratosphaeriaceae</taxon>
        <taxon>Friedmanniomyces</taxon>
    </lineage>
</organism>
<dbReference type="GO" id="GO:0030248">
    <property type="term" value="F:cellulose binding"/>
    <property type="evidence" value="ECO:0007669"/>
    <property type="project" value="InterPro"/>
</dbReference>
<dbReference type="Proteomes" id="UP000309340">
    <property type="component" value="Unassembled WGS sequence"/>
</dbReference>
<feature type="region of interest" description="Disordered" evidence="2">
    <location>
        <begin position="64"/>
        <end position="93"/>
    </location>
</feature>
<evidence type="ECO:0000256" key="2">
    <source>
        <dbReference type="SAM" id="MobiDB-lite"/>
    </source>
</evidence>
<feature type="chain" id="PRO_5020314920" description="CBM1 domain-containing protein" evidence="3">
    <location>
        <begin position="19"/>
        <end position="249"/>
    </location>
</feature>
<dbReference type="GO" id="GO:0005975">
    <property type="term" value="P:carbohydrate metabolic process"/>
    <property type="evidence" value="ECO:0007669"/>
    <property type="project" value="InterPro"/>
</dbReference>
<comment type="caution">
    <text evidence="5">The sequence shown here is derived from an EMBL/GenBank/DDBJ whole genome shotgun (WGS) entry which is preliminary data.</text>
</comment>
<dbReference type="SMART" id="SM00236">
    <property type="entry name" value="fCBD"/>
    <property type="match status" value="1"/>
</dbReference>
<reference evidence="5 6" key="1">
    <citation type="submission" date="2017-03" db="EMBL/GenBank/DDBJ databases">
        <title>Genomes of endolithic fungi from Antarctica.</title>
        <authorList>
            <person name="Coleine C."/>
            <person name="Masonjones S."/>
            <person name="Stajich J.E."/>
        </authorList>
    </citation>
    <scope>NUCLEOTIDE SEQUENCE [LARGE SCALE GENOMIC DNA]</scope>
    <source>
        <strain evidence="5 6">CCFEE 5184</strain>
    </source>
</reference>
<protein>
    <recommendedName>
        <fullName evidence="4">CBM1 domain-containing protein</fullName>
    </recommendedName>
</protein>
<dbReference type="SUPFAM" id="SSF57180">
    <property type="entry name" value="Cellulose-binding domain"/>
    <property type="match status" value="1"/>
</dbReference>
<dbReference type="SUPFAM" id="SSF50685">
    <property type="entry name" value="Barwin-like endoglucanases"/>
    <property type="match status" value="1"/>
</dbReference>
<evidence type="ECO:0000313" key="6">
    <source>
        <dbReference type="Proteomes" id="UP000309340"/>
    </source>
</evidence>
<keyword evidence="1 3" id="KW-0732">Signal</keyword>
<proteinExistence type="predicted"/>
<dbReference type="EMBL" id="NAJQ01000758">
    <property type="protein sequence ID" value="TKA65203.1"/>
    <property type="molecule type" value="Genomic_DNA"/>
</dbReference>
<evidence type="ECO:0000313" key="5">
    <source>
        <dbReference type="EMBL" id="TKA65203.1"/>
    </source>
</evidence>
<name>A0A4U0WRU1_9PEZI</name>
<dbReference type="InterPro" id="IPR036908">
    <property type="entry name" value="RlpA-like_sf"/>
</dbReference>
<dbReference type="InterPro" id="IPR035971">
    <property type="entry name" value="CBD_sf"/>
</dbReference>
<evidence type="ECO:0000259" key="4">
    <source>
        <dbReference type="PROSITE" id="PS51164"/>
    </source>
</evidence>
<dbReference type="AlphaFoldDB" id="A0A4U0WRU1"/>
<dbReference type="Gene3D" id="2.40.40.10">
    <property type="entry name" value="RlpA-like domain"/>
    <property type="match status" value="1"/>
</dbReference>
<dbReference type="Pfam" id="PF22514">
    <property type="entry name" value="EXPB1_D1"/>
    <property type="match status" value="1"/>
</dbReference>
<dbReference type="STRING" id="329884.A0A4U0WRU1"/>
<evidence type="ECO:0000256" key="1">
    <source>
        <dbReference type="ARBA" id="ARBA00022729"/>
    </source>
</evidence>
<dbReference type="InterPro" id="IPR000254">
    <property type="entry name" value="CBD"/>
</dbReference>
<dbReference type="Pfam" id="PF00734">
    <property type="entry name" value="CBM_1"/>
    <property type="match status" value="1"/>
</dbReference>
<accession>A0A4U0WRU1</accession>
<sequence>MLTNTIILLATAATSAFAAQAGYAQCGGKGFTSGTTCVSGYTCKFSNAYYSQCLPGGSGSPATTVAPAKTSPTTKAAAPASTKAASSGGSSSGGATLKASFTEYGAGDSFGSPNCQTTTTACGYYTSGFNAAVSQNEFGVGPGAGAGPACGTCWKLTIETDSSGNAVSNAGNSIVVEITNLCPASGNPLCAQNGLSGTNQYGANVNFDTCKDSGASAALFGNSGVGLGLGTAEQVSCSAYAGSIGSVVG</sequence>
<feature type="signal peptide" evidence="3">
    <location>
        <begin position="1"/>
        <end position="18"/>
    </location>
</feature>
<dbReference type="GO" id="GO:0005576">
    <property type="term" value="C:extracellular region"/>
    <property type="evidence" value="ECO:0007669"/>
    <property type="project" value="InterPro"/>
</dbReference>
<evidence type="ECO:0000256" key="3">
    <source>
        <dbReference type="SAM" id="SignalP"/>
    </source>
</evidence>